<evidence type="ECO:0000256" key="4">
    <source>
        <dbReference type="SAM" id="MobiDB-lite"/>
    </source>
</evidence>
<comment type="subcellular location">
    <subcellularLocation>
        <location evidence="1">Cytoplasm</location>
    </subcellularLocation>
</comment>
<dbReference type="Proteomes" id="UP001652662">
    <property type="component" value="Chromosome 1"/>
</dbReference>
<keyword evidence="3" id="KW-0963">Cytoplasm</keyword>
<feature type="region of interest" description="Disordered" evidence="4">
    <location>
        <begin position="288"/>
        <end position="321"/>
    </location>
</feature>
<reference evidence="5" key="1">
    <citation type="submission" date="2025-05" db="UniProtKB">
        <authorList>
            <consortium name="RefSeq"/>
        </authorList>
    </citation>
    <scope>NUCLEOTIDE SEQUENCE [LARGE SCALE GENOMIC DNA]</scope>
</reference>
<organism evidence="5 6">
    <name type="scientific">Equus przewalskii</name>
    <name type="common">Przewalski's horse</name>
    <name type="synonym">Equus caballus przewalskii</name>
    <dbReference type="NCBI Taxonomy" id="9798"/>
    <lineage>
        <taxon>Eukaryota</taxon>
        <taxon>Metazoa</taxon>
        <taxon>Chordata</taxon>
        <taxon>Craniata</taxon>
        <taxon>Vertebrata</taxon>
        <taxon>Euteleostomi</taxon>
        <taxon>Mammalia</taxon>
        <taxon>Eutheria</taxon>
        <taxon>Laurasiatheria</taxon>
        <taxon>Perissodactyla</taxon>
        <taxon>Equidae</taxon>
        <taxon>Equus</taxon>
    </lineage>
</organism>
<evidence type="ECO:0000256" key="1">
    <source>
        <dbReference type="ARBA" id="ARBA00004496"/>
    </source>
</evidence>
<feature type="region of interest" description="Disordered" evidence="4">
    <location>
        <begin position="20"/>
        <end position="51"/>
    </location>
</feature>
<gene>
    <name evidence="6" type="primary">LOC103550050</name>
</gene>
<comment type="similarity">
    <text evidence="2">Belongs to the protein-tyrosine phosphatase family. Non-receptor class dual specificity subfamily.</text>
</comment>
<protein>
    <submittedName>
        <fullName evidence="6">Uncharacterized protein</fullName>
    </submittedName>
</protein>
<evidence type="ECO:0000313" key="6">
    <source>
        <dbReference type="RefSeq" id="XP_070475944.1"/>
    </source>
</evidence>
<evidence type="ECO:0000313" key="5">
    <source>
        <dbReference type="Proteomes" id="UP001652662"/>
    </source>
</evidence>
<name>A0ABM4PFH6_EQUPR</name>
<reference evidence="6" key="2">
    <citation type="submission" date="2025-08" db="UniProtKB">
        <authorList>
            <consortium name="RefSeq"/>
        </authorList>
    </citation>
    <scope>IDENTIFICATION</scope>
    <source>
        <tissue evidence="6">Blood</tissue>
    </source>
</reference>
<feature type="compositionally biased region" description="Basic and acidic residues" evidence="4">
    <location>
        <begin position="305"/>
        <end position="321"/>
    </location>
</feature>
<sequence>MQIFRRELLWGRSRSWAGNRVNQGLGSAGPGSTGRGFSEDQAQSTSVCHGNQRSGQREWWLRGRDPSSLPQTLSRDFAARLFPERAWWPTVESFRWTQPSRKMQPSLLAGRCPSALVASLFGSGSPQPMASHRSAASLSTSSSVAASNKLMMSSNQIATVINVSVEAENTLYKDIQYVQVPVAKAPITGLCDFPGPMAERTHRVEVSLWLCLATSGNTSHHPAGYPCLGEAVPATILPSNGFREQLIHYESQLFGKHTAHIVNSLMGVIPDVYEEVCLTAAKQGAILTSPGSGAGRRGSAVDATPRSEPEHSTLVDNRKSDDGFYKGKKKGRVAAGFNLIIRIFEE</sequence>
<evidence type="ECO:0000256" key="3">
    <source>
        <dbReference type="ARBA" id="ARBA00022490"/>
    </source>
</evidence>
<dbReference type="GeneID" id="103550050"/>
<dbReference type="InterPro" id="IPR020420">
    <property type="entry name" value="Atypical_DUSP_subfamB"/>
</dbReference>
<keyword evidence="5" id="KW-1185">Reference proteome</keyword>
<proteinExistence type="inferred from homology"/>
<dbReference type="PANTHER" id="PTHR46495">
    <property type="entry name" value="DUAL SPECIFICITY PROTEIN PHOSPHATASE 21"/>
    <property type="match status" value="1"/>
</dbReference>
<accession>A0ABM4PFH6</accession>
<dbReference type="PANTHER" id="PTHR46495:SF2">
    <property type="entry name" value="DUAL SPECIFICITY PROTEIN PHOSPHATASE 18"/>
    <property type="match status" value="1"/>
</dbReference>
<evidence type="ECO:0000256" key="2">
    <source>
        <dbReference type="ARBA" id="ARBA00008601"/>
    </source>
</evidence>
<feature type="compositionally biased region" description="Polar residues" evidence="4">
    <location>
        <begin position="40"/>
        <end position="51"/>
    </location>
</feature>
<dbReference type="PRINTS" id="PR01910">
    <property type="entry name" value="ADSPHPHTASEB"/>
</dbReference>
<dbReference type="RefSeq" id="XP_070475944.1">
    <property type="nucleotide sequence ID" value="XM_070619843.1"/>
</dbReference>